<dbReference type="OrthoDB" id="514070at2759"/>
<feature type="compositionally biased region" description="Basic and acidic residues" evidence="1">
    <location>
        <begin position="384"/>
        <end position="393"/>
    </location>
</feature>
<evidence type="ECO:0000256" key="1">
    <source>
        <dbReference type="SAM" id="MobiDB-lite"/>
    </source>
</evidence>
<feature type="compositionally biased region" description="Basic and acidic residues" evidence="1">
    <location>
        <begin position="338"/>
        <end position="367"/>
    </location>
</feature>
<feature type="compositionally biased region" description="Gly residues" evidence="1">
    <location>
        <begin position="93"/>
        <end position="108"/>
    </location>
</feature>
<sequence>MPPKGSPAKGKTKLSTDQTPLPLPALLKLLTTAGPKPPHLSMSQAMQAAGKLVPKGYTSEGKLRLLTGADLVQLGIADEDVRKGLLAVITGRGSAGGGGGSKTPGGGEATEARRKRGRDSDLDKPLPSRAPKGVPVDDDFEFDEIEAEEALTKKFCVVNRAPVMTAWACVVAERLGFRRQEALSIAHVFTDLNATSKGVSLGLMSTSALKVEVGPSQPFVEILGRKVPVLSTQNGEWRAISKGHVADPSKAFAYVRNAFRQQLGAVIGAMRLLADSFSPKELNEKGYGLYLDFRPDVDGWGKKAELKMSTILDLRRFLTHAPQDAAGPAGEVGGLEEDGAREVKQETEDGEGAVRVKPEPEAEDVHAAEPPTAKRVKREEDEDGKPRSAAGERDEFDALLEADDDLFAAVDL</sequence>
<name>A0A5C5G6J4_9BASI</name>
<keyword evidence="3" id="KW-1185">Reference proteome</keyword>
<comment type="caution">
    <text evidence="2">The sequence shown here is derived from an EMBL/GenBank/DDBJ whole genome shotgun (WGS) entry which is preliminary data.</text>
</comment>
<proteinExistence type="predicted"/>
<accession>A0A5C5G6J4</accession>
<feature type="region of interest" description="Disordered" evidence="1">
    <location>
        <begin position="92"/>
        <end position="137"/>
    </location>
</feature>
<dbReference type="AlphaFoldDB" id="A0A5C5G6J4"/>
<reference evidence="2 3" key="1">
    <citation type="submission" date="2019-03" db="EMBL/GenBank/DDBJ databases">
        <title>Rhodosporidium diobovatum UCD-FST 08-225 genome sequencing, assembly, and annotation.</title>
        <authorList>
            <person name="Fakankun I.U."/>
            <person name="Fristensky B."/>
            <person name="Levin D.B."/>
        </authorList>
    </citation>
    <scope>NUCLEOTIDE SEQUENCE [LARGE SCALE GENOMIC DNA]</scope>
    <source>
        <strain evidence="2 3">UCD-FST 08-225</strain>
    </source>
</reference>
<gene>
    <name evidence="2" type="ORF">DMC30DRAFT_346476</name>
</gene>
<evidence type="ECO:0000313" key="3">
    <source>
        <dbReference type="Proteomes" id="UP000311382"/>
    </source>
</evidence>
<feature type="region of interest" description="Disordered" evidence="1">
    <location>
        <begin position="324"/>
        <end position="397"/>
    </location>
</feature>
<dbReference type="EMBL" id="SOZI01000006">
    <property type="protein sequence ID" value="TNY23984.1"/>
    <property type="molecule type" value="Genomic_DNA"/>
</dbReference>
<dbReference type="Proteomes" id="UP000311382">
    <property type="component" value="Unassembled WGS sequence"/>
</dbReference>
<evidence type="ECO:0000313" key="2">
    <source>
        <dbReference type="EMBL" id="TNY23984.1"/>
    </source>
</evidence>
<protein>
    <submittedName>
        <fullName evidence="2">Uncharacterized protein</fullName>
    </submittedName>
</protein>
<feature type="region of interest" description="Disordered" evidence="1">
    <location>
        <begin position="1"/>
        <end position="21"/>
    </location>
</feature>
<organism evidence="2 3">
    <name type="scientific">Rhodotorula diobovata</name>
    <dbReference type="NCBI Taxonomy" id="5288"/>
    <lineage>
        <taxon>Eukaryota</taxon>
        <taxon>Fungi</taxon>
        <taxon>Dikarya</taxon>
        <taxon>Basidiomycota</taxon>
        <taxon>Pucciniomycotina</taxon>
        <taxon>Microbotryomycetes</taxon>
        <taxon>Sporidiobolales</taxon>
        <taxon>Sporidiobolaceae</taxon>
        <taxon>Rhodotorula</taxon>
    </lineage>
</organism>